<dbReference type="EC" id="2.4.-.-" evidence="3"/>
<dbReference type="Gene3D" id="3.40.50.2000">
    <property type="entry name" value="Glycogen Phosphorylase B"/>
    <property type="match status" value="2"/>
</dbReference>
<gene>
    <name evidence="3" type="ORF">ACD591_01385</name>
</gene>
<keyword evidence="1 3" id="KW-0808">Transferase</keyword>
<comment type="caution">
    <text evidence="3">The sequence shown here is derived from an EMBL/GenBank/DDBJ whole genome shotgun (WGS) entry which is preliminary data.</text>
</comment>
<dbReference type="RefSeq" id="WP_225840707.1">
    <property type="nucleotide sequence ID" value="NZ_BMMG01000002.1"/>
</dbReference>
<sequence length="374" mass="42186">MADKPHRRVLMTTDTVGGVWTYSLELIRAMAPHNVHFYLATMGAAITLRQRQELVALTNVTVYESTYQLEWMDYPWAEVDKAGEWLLELNEQLDPDLIHLNNFCHGQLPWNKPVLMVIHSCVQTWWRAVKGEPAPTGRDYYLSRVREGLRAADLVVAPTQAMLQEAEAVYGTFSEKKVINNGRDPHHFHFGRKEPFIFSMGRVWDEAKNIALLTQVADQVSWPIYIAGDSTHPATGQNKLFKNVHFLGKLSPREIADWLSRASVYVLPAKYEPFGLSVLEAAFSGCALVLGKINSLQEVWDRSAEFVGTDDAEALATTLQKLVHDEFLRNIMACRAVKKAHDYTSQLMAQEYLQAYAALPKSEKAIASGPVEVL</sequence>
<keyword evidence="4" id="KW-1185">Reference proteome</keyword>
<dbReference type="Proteomes" id="UP001570846">
    <property type="component" value="Unassembled WGS sequence"/>
</dbReference>
<name>A0ABV4RD59_9BACT</name>
<accession>A0ABV4RD59</accession>
<evidence type="ECO:0000313" key="4">
    <source>
        <dbReference type="Proteomes" id="UP001570846"/>
    </source>
</evidence>
<evidence type="ECO:0000256" key="1">
    <source>
        <dbReference type="ARBA" id="ARBA00022679"/>
    </source>
</evidence>
<organism evidence="3 4">
    <name type="scientific">Rufibacter glacialis</name>
    <dbReference type="NCBI Taxonomy" id="1259555"/>
    <lineage>
        <taxon>Bacteria</taxon>
        <taxon>Pseudomonadati</taxon>
        <taxon>Bacteroidota</taxon>
        <taxon>Cytophagia</taxon>
        <taxon>Cytophagales</taxon>
        <taxon>Hymenobacteraceae</taxon>
        <taxon>Rufibacter</taxon>
    </lineage>
</organism>
<feature type="domain" description="Glycosyltransferase subfamily 4-like N-terminal" evidence="2">
    <location>
        <begin position="16"/>
        <end position="185"/>
    </location>
</feature>
<dbReference type="SUPFAM" id="SSF53756">
    <property type="entry name" value="UDP-Glycosyltransferase/glycogen phosphorylase"/>
    <property type="match status" value="1"/>
</dbReference>
<dbReference type="CDD" id="cd03801">
    <property type="entry name" value="GT4_PimA-like"/>
    <property type="match status" value="1"/>
</dbReference>
<dbReference type="EMBL" id="JBGOGF010000001">
    <property type="protein sequence ID" value="MFA1769925.1"/>
    <property type="molecule type" value="Genomic_DNA"/>
</dbReference>
<dbReference type="PANTHER" id="PTHR46401">
    <property type="entry name" value="GLYCOSYLTRANSFERASE WBBK-RELATED"/>
    <property type="match status" value="1"/>
</dbReference>
<proteinExistence type="predicted"/>
<keyword evidence="3" id="KW-0328">Glycosyltransferase</keyword>
<dbReference type="PANTHER" id="PTHR46401:SF2">
    <property type="entry name" value="GLYCOSYLTRANSFERASE WBBK-RELATED"/>
    <property type="match status" value="1"/>
</dbReference>
<dbReference type="Pfam" id="PF13439">
    <property type="entry name" value="Glyco_transf_4"/>
    <property type="match status" value="1"/>
</dbReference>
<protein>
    <submittedName>
        <fullName evidence="3">Glycosyltransferase family 4 protein</fullName>
        <ecNumber evidence="3">2.4.-.-</ecNumber>
    </submittedName>
</protein>
<reference evidence="3 4" key="1">
    <citation type="submission" date="2024-08" db="EMBL/GenBank/DDBJ databases">
        <authorList>
            <person name="Wei W."/>
        </authorList>
    </citation>
    <scope>NUCLEOTIDE SEQUENCE [LARGE SCALE GENOMIC DNA]</scope>
    <source>
        <strain evidence="3 4">XU2</strain>
    </source>
</reference>
<dbReference type="InterPro" id="IPR028098">
    <property type="entry name" value="Glyco_trans_4-like_N"/>
</dbReference>
<dbReference type="Pfam" id="PF13692">
    <property type="entry name" value="Glyco_trans_1_4"/>
    <property type="match status" value="1"/>
</dbReference>
<evidence type="ECO:0000313" key="3">
    <source>
        <dbReference type="EMBL" id="MFA1769925.1"/>
    </source>
</evidence>
<dbReference type="GO" id="GO:0016757">
    <property type="term" value="F:glycosyltransferase activity"/>
    <property type="evidence" value="ECO:0007669"/>
    <property type="project" value="UniProtKB-KW"/>
</dbReference>
<evidence type="ECO:0000259" key="2">
    <source>
        <dbReference type="Pfam" id="PF13439"/>
    </source>
</evidence>